<dbReference type="RefSeq" id="WP_167093954.1">
    <property type="nucleotide sequence ID" value="NZ_WHJG01000066.1"/>
</dbReference>
<dbReference type="EMBL" id="WHJG01000066">
    <property type="protein sequence ID" value="NHZ83865.1"/>
    <property type="molecule type" value="Genomic_DNA"/>
</dbReference>
<feature type="signal peptide" evidence="1">
    <location>
        <begin position="1"/>
        <end position="27"/>
    </location>
</feature>
<accession>A0ABX0NEG8</accession>
<proteinExistence type="predicted"/>
<comment type="caution">
    <text evidence="2">The sequence shown here is derived from an EMBL/GenBank/DDBJ whole genome shotgun (WGS) entry which is preliminary data.</text>
</comment>
<organism evidence="2 3">
    <name type="scientific">Massilia frigida</name>
    <dbReference type="NCBI Taxonomy" id="2609281"/>
    <lineage>
        <taxon>Bacteria</taxon>
        <taxon>Pseudomonadati</taxon>
        <taxon>Pseudomonadota</taxon>
        <taxon>Betaproteobacteria</taxon>
        <taxon>Burkholderiales</taxon>
        <taxon>Oxalobacteraceae</taxon>
        <taxon>Telluria group</taxon>
        <taxon>Massilia</taxon>
    </lineage>
</organism>
<evidence type="ECO:0000313" key="3">
    <source>
        <dbReference type="Proteomes" id="UP000621455"/>
    </source>
</evidence>
<dbReference type="Proteomes" id="UP000621455">
    <property type="component" value="Unassembled WGS sequence"/>
</dbReference>
<gene>
    <name evidence="2" type="ORF">F2P44_32035</name>
</gene>
<feature type="chain" id="PRO_5046757038" description="DUF3558 domain-containing protein" evidence="1">
    <location>
        <begin position="28"/>
        <end position="303"/>
    </location>
</feature>
<reference evidence="2 3" key="1">
    <citation type="submission" date="2019-10" db="EMBL/GenBank/DDBJ databases">
        <title>Taxonomy of Antarctic Massilia spp.: description of Massilia rubra sp. nov., Massilia aquatica sp. nov., Massilia mucilaginosa sp. nov., Massilia frigida sp. nov. isolated from streams, lakes and regoliths.</title>
        <authorList>
            <person name="Holochova P."/>
            <person name="Sedlacek I."/>
            <person name="Kralova S."/>
            <person name="Maslanova I."/>
            <person name="Busse H.-J."/>
            <person name="Stankova E."/>
            <person name="Vrbovska V."/>
            <person name="Kovarovic V."/>
            <person name="Bartak M."/>
            <person name="Svec P."/>
            <person name="Pantucek R."/>
        </authorList>
    </citation>
    <scope>NUCLEOTIDE SEQUENCE [LARGE SCALE GENOMIC DNA]</scope>
    <source>
        <strain evidence="2 3">CCM 8695</strain>
    </source>
</reference>
<protein>
    <recommendedName>
        <fullName evidence="4">DUF3558 domain-containing protein</fullName>
    </recommendedName>
</protein>
<keyword evidence="1" id="KW-0732">Signal</keyword>
<keyword evidence="3" id="KW-1185">Reference proteome</keyword>
<evidence type="ECO:0000256" key="1">
    <source>
        <dbReference type="SAM" id="SignalP"/>
    </source>
</evidence>
<sequence>MMNTKFTNFASIVALMAPLFASSHAYAAAECPMIPQADVIKAFNDPKARMDFADPSGMCSFSLSNGGSMTATVQKRPKASEAKAIYDSYKATTFAALKRNASTPAVGQEAYFGMSAKDANPGEAGFISLQGDSLFVISYRANGKIDDNVAESLLTLGRIGSGKKDNAAQSYGECEWFTPAEVTTLLGKGKPTVQRLAANHCIASANPGGSALVGMTSKHGTKESLGNIMASSTKICTVVPLPQLGANAHASFACKAPANTAMSINFVKNGTHVMMIYTPPNRAAAESDIKALEVVTKRAFDRF</sequence>
<name>A0ABX0NEG8_9BURK</name>
<evidence type="ECO:0000313" key="2">
    <source>
        <dbReference type="EMBL" id="NHZ83865.1"/>
    </source>
</evidence>
<evidence type="ECO:0008006" key="4">
    <source>
        <dbReference type="Google" id="ProtNLM"/>
    </source>
</evidence>